<feature type="domain" description="Type 4 fimbrial biogenesis protein PilX N-terminal" evidence="2">
    <location>
        <begin position="18"/>
        <end position="65"/>
    </location>
</feature>
<name>A0A7V8GLZ2_9GAMM</name>
<organism evidence="3 4">
    <name type="scientific">Pseudoxanthomonas broegbernensis</name>
    <dbReference type="NCBI Taxonomy" id="83619"/>
    <lineage>
        <taxon>Bacteria</taxon>
        <taxon>Pseudomonadati</taxon>
        <taxon>Pseudomonadota</taxon>
        <taxon>Gammaproteobacteria</taxon>
        <taxon>Lysobacterales</taxon>
        <taxon>Lysobacteraceae</taxon>
        <taxon>Pseudoxanthomonas</taxon>
    </lineage>
</organism>
<dbReference type="EMBL" id="MWIP01000008">
    <property type="protein sequence ID" value="KAF1686160.1"/>
    <property type="molecule type" value="Genomic_DNA"/>
</dbReference>
<dbReference type="Pfam" id="PF14341">
    <property type="entry name" value="PilX_N"/>
    <property type="match status" value="1"/>
</dbReference>
<evidence type="ECO:0000259" key="2">
    <source>
        <dbReference type="Pfam" id="PF14341"/>
    </source>
</evidence>
<dbReference type="InterPro" id="IPR025746">
    <property type="entry name" value="PilX_N_dom"/>
</dbReference>
<reference evidence="3 4" key="1">
    <citation type="submission" date="2017-10" db="EMBL/GenBank/DDBJ databases">
        <title>Whole genome sequencing of Pseudoxanthomonas broegbernensis DSM 12573(T).</title>
        <authorList>
            <person name="Kumar S."/>
            <person name="Bansal K."/>
            <person name="Kaur A."/>
            <person name="Patil P."/>
            <person name="Sharma S."/>
            <person name="Patil P.B."/>
        </authorList>
    </citation>
    <scope>NUCLEOTIDE SEQUENCE [LARGE SCALE GENOMIC DNA]</scope>
    <source>
        <strain evidence="3 4">DSM 12573</strain>
    </source>
</reference>
<accession>A0A7V8GLZ2</accession>
<evidence type="ECO:0000313" key="3">
    <source>
        <dbReference type="EMBL" id="KAF1686160.1"/>
    </source>
</evidence>
<gene>
    <name evidence="3" type="ORF">B1992_09505</name>
</gene>
<evidence type="ECO:0000313" key="4">
    <source>
        <dbReference type="Proteomes" id="UP000462066"/>
    </source>
</evidence>
<dbReference type="AlphaFoldDB" id="A0A7V8GLZ2"/>
<protein>
    <submittedName>
        <fullName evidence="3">Protein PilX</fullName>
    </submittedName>
</protein>
<keyword evidence="1" id="KW-1133">Transmembrane helix</keyword>
<dbReference type="RefSeq" id="WP_162311254.1">
    <property type="nucleotide sequence ID" value="NZ_JACHGU010000001.1"/>
</dbReference>
<dbReference type="Proteomes" id="UP000462066">
    <property type="component" value="Unassembled WGS sequence"/>
</dbReference>
<sequence>MNIPSRSAVSFPAPRRQRGAVLYVALVMLILLALIGIVGMQVAGLQERMAANYRNVNLAFQNAESVARGMERQIEASLLGEVATYEADQEVCQPTFDPVTWADNVTATESTYTRRIDHCFPASSRVAGKKKNEQTGNIYEVNSLASDNDTNATATAVISTIYIP</sequence>
<keyword evidence="1" id="KW-0472">Membrane</keyword>
<keyword evidence="4" id="KW-1185">Reference proteome</keyword>
<proteinExistence type="predicted"/>
<feature type="transmembrane region" description="Helical" evidence="1">
    <location>
        <begin position="20"/>
        <end position="45"/>
    </location>
</feature>
<keyword evidence="1" id="KW-0812">Transmembrane</keyword>
<comment type="caution">
    <text evidence="3">The sequence shown here is derived from an EMBL/GenBank/DDBJ whole genome shotgun (WGS) entry which is preliminary data.</text>
</comment>
<evidence type="ECO:0000256" key="1">
    <source>
        <dbReference type="SAM" id="Phobius"/>
    </source>
</evidence>